<keyword evidence="5 7" id="KW-0326">Glycosidase</keyword>
<evidence type="ECO:0000256" key="1">
    <source>
        <dbReference type="ARBA" id="ARBA00005641"/>
    </source>
</evidence>
<protein>
    <submittedName>
        <fullName evidence="9">Cellulase family glycosylhydrolase</fullName>
    </submittedName>
</protein>
<accession>A0ABV4UT50</accession>
<gene>
    <name evidence="9" type="ORF">ACETWP_16180</name>
</gene>
<keyword evidence="4" id="KW-0119">Carbohydrate metabolism</keyword>
<name>A0ABV4UT50_9MICC</name>
<dbReference type="Proteomes" id="UP001575652">
    <property type="component" value="Unassembled WGS sequence"/>
</dbReference>
<dbReference type="Gene3D" id="3.20.20.80">
    <property type="entry name" value="Glycosidases"/>
    <property type="match status" value="2"/>
</dbReference>
<proteinExistence type="inferred from homology"/>
<evidence type="ECO:0000256" key="3">
    <source>
        <dbReference type="ARBA" id="ARBA00023001"/>
    </source>
</evidence>
<dbReference type="Pfam" id="PF00150">
    <property type="entry name" value="Cellulase"/>
    <property type="match status" value="1"/>
</dbReference>
<comment type="similarity">
    <text evidence="1 7">Belongs to the glycosyl hydrolase 5 (cellulase A) family.</text>
</comment>
<evidence type="ECO:0000256" key="4">
    <source>
        <dbReference type="ARBA" id="ARBA00023277"/>
    </source>
</evidence>
<dbReference type="InterPro" id="IPR017853">
    <property type="entry name" value="GH"/>
</dbReference>
<organism evidence="9 10">
    <name type="scientific">Arthrobacter halodurans</name>
    <dbReference type="NCBI Taxonomy" id="516699"/>
    <lineage>
        <taxon>Bacteria</taxon>
        <taxon>Bacillati</taxon>
        <taxon>Actinomycetota</taxon>
        <taxon>Actinomycetes</taxon>
        <taxon>Micrococcales</taxon>
        <taxon>Micrococcaceae</taxon>
        <taxon>Arthrobacter</taxon>
    </lineage>
</organism>
<dbReference type="SUPFAM" id="SSF51445">
    <property type="entry name" value="(Trans)glycosidases"/>
    <property type="match status" value="1"/>
</dbReference>
<reference evidence="9 10" key="1">
    <citation type="submission" date="2024-09" db="EMBL/GenBank/DDBJ databases">
        <authorList>
            <person name="Salinas-Garcia M.A."/>
            <person name="Prieme A."/>
        </authorList>
    </citation>
    <scope>NUCLEOTIDE SEQUENCE [LARGE SCALE GENOMIC DNA]</scope>
    <source>
        <strain evidence="9 10">DSM 21081</strain>
    </source>
</reference>
<comment type="caution">
    <text evidence="9">The sequence shown here is derived from an EMBL/GenBank/DDBJ whole genome shotgun (WGS) entry which is preliminary data.</text>
</comment>
<dbReference type="InterPro" id="IPR050386">
    <property type="entry name" value="Glycosyl_hydrolase_5"/>
</dbReference>
<evidence type="ECO:0000313" key="9">
    <source>
        <dbReference type="EMBL" id="MFB0836128.1"/>
    </source>
</evidence>
<keyword evidence="2 7" id="KW-0378">Hydrolase</keyword>
<dbReference type="EMBL" id="JBHDLJ010000018">
    <property type="protein sequence ID" value="MFB0836128.1"/>
    <property type="molecule type" value="Genomic_DNA"/>
</dbReference>
<evidence type="ECO:0000256" key="5">
    <source>
        <dbReference type="ARBA" id="ARBA00023295"/>
    </source>
</evidence>
<evidence type="ECO:0000256" key="2">
    <source>
        <dbReference type="ARBA" id="ARBA00022801"/>
    </source>
</evidence>
<keyword evidence="6" id="KW-0624">Polysaccharide degradation</keyword>
<evidence type="ECO:0000259" key="8">
    <source>
        <dbReference type="Pfam" id="PF00150"/>
    </source>
</evidence>
<keyword evidence="10" id="KW-1185">Reference proteome</keyword>
<dbReference type="InterPro" id="IPR001547">
    <property type="entry name" value="Glyco_hydro_5"/>
</dbReference>
<evidence type="ECO:0000313" key="10">
    <source>
        <dbReference type="Proteomes" id="UP001575652"/>
    </source>
</evidence>
<keyword evidence="3" id="KW-0136">Cellulose degradation</keyword>
<evidence type="ECO:0000256" key="7">
    <source>
        <dbReference type="RuleBase" id="RU361153"/>
    </source>
</evidence>
<dbReference type="PANTHER" id="PTHR31297:SF41">
    <property type="entry name" value="ENDOGLUCANASE, PUTATIVE (AFU_ORTHOLOGUE AFUA_5G01830)-RELATED"/>
    <property type="match status" value="1"/>
</dbReference>
<sequence>MSSQVPQLPLLPAAPRRRRRPARSRRLWALMLVSLLAVTGCTPGSGGDDAAQGAEPAAASNGLGTDGFVRAAGSGLEVDGGPVRLEAVNFSNLYHRDIDGSELLESPHHSEQDFARVKELGFNSVRFAFDGDWYAEDPEVFWQWLDRNIGWARQHEVRLILDLHTPIGGFWLDPTSEDVSFDLWSDPELQQANADLWTDIAARYKDETAIAAYDLLNEPVTSDSTGEQWEELAQRLVDAVRAEDPHHLLVVGGVYGVGEAYGAAGIDPHFLVDDDNVMYDFHFYEPIKYTHQYASWVEGPIQDGGRYPDPDVILPTGERTYLTESAISTPSLPVGTSGWAAYDSGLVEIEDESAIAAMPLVVAQGGMRGTAYFDAVRVTEYDADGQEIRRVVDDQLDGDGTLDWYQWSSDDAAPAPEFARESSGREDGASLSVTDATRADALAGWSNDAHLFKVVPGNQYRIQGYMRGEDIAPASAAASPQIVLKLDVYAETEGAAGGGFLPRDKTFLEYQMEENLAFGAEHGVPMSVMEFGAVRQAFQMEGKGGEQWVGDMLSLLEENNLSFSYWEYHGTEMGLYLSGSGEPGEPNTALQDLLRRELGGEGG</sequence>
<evidence type="ECO:0000256" key="6">
    <source>
        <dbReference type="ARBA" id="ARBA00023326"/>
    </source>
</evidence>
<dbReference type="RefSeq" id="WP_373973303.1">
    <property type="nucleotide sequence ID" value="NZ_JBHDLJ010000018.1"/>
</dbReference>
<feature type="domain" description="Glycoside hydrolase family 5" evidence="8">
    <location>
        <begin position="109"/>
        <end position="295"/>
    </location>
</feature>
<dbReference type="PANTHER" id="PTHR31297">
    <property type="entry name" value="GLUCAN ENDO-1,6-BETA-GLUCOSIDASE B"/>
    <property type="match status" value="1"/>
</dbReference>